<keyword evidence="1" id="KW-0732">Signal</keyword>
<dbReference type="EMBL" id="JBDJPC010000005">
    <property type="protein sequence ID" value="KAL1502497.1"/>
    <property type="molecule type" value="Genomic_DNA"/>
</dbReference>
<accession>A0ABD1EX38</accession>
<keyword evidence="3" id="KW-1185">Reference proteome</keyword>
<feature type="signal peptide" evidence="1">
    <location>
        <begin position="1"/>
        <end position="20"/>
    </location>
</feature>
<dbReference type="Proteomes" id="UP001566132">
    <property type="component" value="Unassembled WGS sequence"/>
</dbReference>
<proteinExistence type="predicted"/>
<name>A0ABD1EX38_HYPHA</name>
<dbReference type="AlphaFoldDB" id="A0ABD1EX38"/>
<gene>
    <name evidence="2" type="ORF">ABEB36_007633</name>
</gene>
<comment type="caution">
    <text evidence="2">The sequence shown here is derived from an EMBL/GenBank/DDBJ whole genome shotgun (WGS) entry which is preliminary data.</text>
</comment>
<protein>
    <submittedName>
        <fullName evidence="2">Uncharacterized protein</fullName>
    </submittedName>
</protein>
<evidence type="ECO:0000313" key="3">
    <source>
        <dbReference type="Proteomes" id="UP001566132"/>
    </source>
</evidence>
<reference evidence="2 3" key="1">
    <citation type="submission" date="2024-05" db="EMBL/GenBank/DDBJ databases">
        <title>Genetic variation in Jamaican populations of the coffee berry borer (Hypothenemus hampei).</title>
        <authorList>
            <person name="Errbii M."/>
            <person name="Myrie A."/>
        </authorList>
    </citation>
    <scope>NUCLEOTIDE SEQUENCE [LARGE SCALE GENOMIC DNA]</scope>
    <source>
        <strain evidence="2">JA-Hopewell-2020-01-JO</strain>
        <tissue evidence="2">Whole body</tissue>
    </source>
</reference>
<sequence>MNVKVCLIIFIVLSFRAVYNQPLDCPNIKCLRCPTCAANETLVVSPCNNCCLNQCVPKDIECPDPPIECLWCPPTCPAGEILVESPCGCCNNRCEPSDDPQY</sequence>
<feature type="chain" id="PRO_5044827492" evidence="1">
    <location>
        <begin position="21"/>
        <end position="102"/>
    </location>
</feature>
<evidence type="ECO:0000256" key="1">
    <source>
        <dbReference type="SAM" id="SignalP"/>
    </source>
</evidence>
<organism evidence="2 3">
    <name type="scientific">Hypothenemus hampei</name>
    <name type="common">Coffee berry borer</name>
    <dbReference type="NCBI Taxonomy" id="57062"/>
    <lineage>
        <taxon>Eukaryota</taxon>
        <taxon>Metazoa</taxon>
        <taxon>Ecdysozoa</taxon>
        <taxon>Arthropoda</taxon>
        <taxon>Hexapoda</taxon>
        <taxon>Insecta</taxon>
        <taxon>Pterygota</taxon>
        <taxon>Neoptera</taxon>
        <taxon>Endopterygota</taxon>
        <taxon>Coleoptera</taxon>
        <taxon>Polyphaga</taxon>
        <taxon>Cucujiformia</taxon>
        <taxon>Curculionidae</taxon>
        <taxon>Scolytinae</taxon>
        <taxon>Hypothenemus</taxon>
    </lineage>
</organism>
<evidence type="ECO:0000313" key="2">
    <source>
        <dbReference type="EMBL" id="KAL1502497.1"/>
    </source>
</evidence>